<accession>A0A3P7M674</accession>
<dbReference type="Gene3D" id="3.40.50.2000">
    <property type="entry name" value="Glycogen Phosphorylase B"/>
    <property type="match status" value="1"/>
</dbReference>
<name>A0A3P7M674_9BILA</name>
<gene>
    <name evidence="7" type="ORF">GPUH_LOCUS14852</name>
</gene>
<dbReference type="EMBL" id="UYRT01081721">
    <property type="protein sequence ID" value="VDN24885.1"/>
    <property type="molecule type" value="Genomic_DNA"/>
</dbReference>
<dbReference type="Proteomes" id="UP000271098">
    <property type="component" value="Unassembled WGS sequence"/>
</dbReference>
<dbReference type="InterPro" id="IPR050271">
    <property type="entry name" value="UDP-glycosyltransferase"/>
</dbReference>
<comment type="similarity">
    <text evidence="1 5">Belongs to the UDP-glycosyltransferase family.</text>
</comment>
<organism evidence="7 8">
    <name type="scientific">Gongylonema pulchrum</name>
    <dbReference type="NCBI Taxonomy" id="637853"/>
    <lineage>
        <taxon>Eukaryota</taxon>
        <taxon>Metazoa</taxon>
        <taxon>Ecdysozoa</taxon>
        <taxon>Nematoda</taxon>
        <taxon>Chromadorea</taxon>
        <taxon>Rhabditida</taxon>
        <taxon>Spirurina</taxon>
        <taxon>Spiruromorpha</taxon>
        <taxon>Spiruroidea</taxon>
        <taxon>Gongylonematidae</taxon>
        <taxon>Gongylonema</taxon>
    </lineage>
</organism>
<dbReference type="EC" id="2.4.1.17" evidence="6"/>
<keyword evidence="3 5" id="KW-0808">Transferase</keyword>
<evidence type="ECO:0000256" key="2">
    <source>
        <dbReference type="ARBA" id="ARBA00022676"/>
    </source>
</evidence>
<comment type="catalytic activity">
    <reaction evidence="4 6">
        <text>glucuronate acceptor + UDP-alpha-D-glucuronate = acceptor beta-D-glucuronoside + UDP + H(+)</text>
        <dbReference type="Rhea" id="RHEA:21032"/>
        <dbReference type="ChEBI" id="CHEBI:15378"/>
        <dbReference type="ChEBI" id="CHEBI:58052"/>
        <dbReference type="ChEBI" id="CHEBI:58223"/>
        <dbReference type="ChEBI" id="CHEBI:132367"/>
        <dbReference type="ChEBI" id="CHEBI:132368"/>
        <dbReference type="EC" id="2.4.1.17"/>
    </reaction>
</comment>
<dbReference type="InterPro" id="IPR035595">
    <property type="entry name" value="UDP_glycos_trans_CS"/>
</dbReference>
<keyword evidence="2 5" id="KW-0328">Glycosyltransferase</keyword>
<comment type="subcellular location">
    <subcellularLocation>
        <location evidence="6">Membrane</location>
        <topology evidence="6">Single-pass membrane protein</topology>
    </subcellularLocation>
</comment>
<evidence type="ECO:0000256" key="3">
    <source>
        <dbReference type="ARBA" id="ARBA00022679"/>
    </source>
</evidence>
<dbReference type="PANTHER" id="PTHR48043">
    <property type="entry name" value="EG:EG0003.4 PROTEIN-RELATED"/>
    <property type="match status" value="1"/>
</dbReference>
<dbReference type="SUPFAM" id="SSF53756">
    <property type="entry name" value="UDP-Glycosyltransferase/glycogen phosphorylase"/>
    <property type="match status" value="1"/>
</dbReference>
<evidence type="ECO:0000256" key="6">
    <source>
        <dbReference type="RuleBase" id="RU362059"/>
    </source>
</evidence>
<protein>
    <recommendedName>
        <fullName evidence="6">UDP-glucuronosyltransferase</fullName>
        <ecNumber evidence="6">2.4.1.17</ecNumber>
    </recommendedName>
</protein>
<evidence type="ECO:0000256" key="1">
    <source>
        <dbReference type="ARBA" id="ARBA00009995"/>
    </source>
</evidence>
<dbReference type="PROSITE" id="PS00375">
    <property type="entry name" value="UDPGT"/>
    <property type="match status" value="1"/>
</dbReference>
<keyword evidence="8" id="KW-1185">Reference proteome</keyword>
<dbReference type="FunFam" id="3.40.50.2000:FF:000021">
    <property type="entry name" value="UDP-glucuronosyltransferase"/>
    <property type="match status" value="1"/>
</dbReference>
<dbReference type="GO" id="GO:0016020">
    <property type="term" value="C:membrane"/>
    <property type="evidence" value="ECO:0007669"/>
    <property type="project" value="UniProtKB-SubCell"/>
</dbReference>
<dbReference type="OrthoDB" id="5835829at2759"/>
<dbReference type="CDD" id="cd03784">
    <property type="entry name" value="GT1_Gtf-like"/>
    <property type="match status" value="1"/>
</dbReference>
<sequence length="305" mass="34232">MRTDNYDLGLTEMYEFCSYGLFEVIGIKSTALLSATTVTDLLAEVWGLPSPRSYVTGKCCWPSAKKLFQNALFRRMVSEDFPDLRDLAQRAAVAFVNTLPNIDIARPISSKVVFVGGITKKQVSVMEKPFADLYENARKGVVVFSLGSLVDAVKMPEQMKTDVLLAFSRFSDYDFIVKLAVSDEEREKFASSYPNVHFFDWIDQVNLLHHPKTKAFITHAGMNSLSEAAFAGTPVICIPIFADQHYNTAIALRKNIGIYLNKKHINVETVTDALQKVLNDPRSVCEQVPQKRFILGDKFYMTGST</sequence>
<evidence type="ECO:0000256" key="4">
    <source>
        <dbReference type="ARBA" id="ARBA00047475"/>
    </source>
</evidence>
<dbReference type="PANTHER" id="PTHR48043:SF145">
    <property type="entry name" value="FI06409P-RELATED"/>
    <property type="match status" value="1"/>
</dbReference>
<proteinExistence type="inferred from homology"/>
<evidence type="ECO:0000313" key="8">
    <source>
        <dbReference type="Proteomes" id="UP000271098"/>
    </source>
</evidence>
<dbReference type="AlphaFoldDB" id="A0A3P7M674"/>
<evidence type="ECO:0000313" key="7">
    <source>
        <dbReference type="EMBL" id="VDN24885.1"/>
    </source>
</evidence>
<dbReference type="Pfam" id="PF00201">
    <property type="entry name" value="UDPGT"/>
    <property type="match status" value="1"/>
</dbReference>
<dbReference type="InterPro" id="IPR002213">
    <property type="entry name" value="UDP_glucos_trans"/>
</dbReference>
<reference evidence="7 8" key="1">
    <citation type="submission" date="2018-11" db="EMBL/GenBank/DDBJ databases">
        <authorList>
            <consortium name="Pathogen Informatics"/>
        </authorList>
    </citation>
    <scope>NUCLEOTIDE SEQUENCE [LARGE SCALE GENOMIC DNA]</scope>
</reference>
<evidence type="ECO:0000256" key="5">
    <source>
        <dbReference type="RuleBase" id="RU003718"/>
    </source>
</evidence>
<dbReference type="GO" id="GO:0015020">
    <property type="term" value="F:glucuronosyltransferase activity"/>
    <property type="evidence" value="ECO:0007669"/>
    <property type="project" value="UniProtKB-EC"/>
</dbReference>